<evidence type="ECO:0000313" key="4">
    <source>
        <dbReference type="EMBL" id="CAL6074542.1"/>
    </source>
</evidence>
<dbReference type="EMBL" id="CATOUU010001178">
    <property type="protein sequence ID" value="CAI9977442.1"/>
    <property type="molecule type" value="Genomic_DNA"/>
</dbReference>
<gene>
    <name evidence="4" type="ORF">HINF_LOCUS56770</name>
    <name evidence="3" type="ORF">HINF_LOCUS65087</name>
</gene>
<dbReference type="EMBL" id="CAXDID020000309">
    <property type="protein sequence ID" value="CAL6074542.1"/>
    <property type="molecule type" value="Genomic_DNA"/>
</dbReference>
<feature type="region of interest" description="Disordered" evidence="2">
    <location>
        <begin position="391"/>
        <end position="411"/>
    </location>
</feature>
<evidence type="ECO:0008006" key="6">
    <source>
        <dbReference type="Google" id="ProtNLM"/>
    </source>
</evidence>
<evidence type="ECO:0000313" key="3">
    <source>
        <dbReference type="EMBL" id="CAI9977442.1"/>
    </source>
</evidence>
<evidence type="ECO:0000256" key="1">
    <source>
        <dbReference type="SAM" id="Coils"/>
    </source>
</evidence>
<accession>A0AA86V5U7</accession>
<organism evidence="3">
    <name type="scientific">Hexamita inflata</name>
    <dbReference type="NCBI Taxonomy" id="28002"/>
    <lineage>
        <taxon>Eukaryota</taxon>
        <taxon>Metamonada</taxon>
        <taxon>Diplomonadida</taxon>
        <taxon>Hexamitidae</taxon>
        <taxon>Hexamitinae</taxon>
        <taxon>Hexamita</taxon>
    </lineage>
</organism>
<feature type="compositionally biased region" description="Low complexity" evidence="2">
    <location>
        <begin position="1"/>
        <end position="14"/>
    </location>
</feature>
<keyword evidence="5" id="KW-1185">Reference proteome</keyword>
<dbReference type="Proteomes" id="UP001642409">
    <property type="component" value="Unassembled WGS sequence"/>
</dbReference>
<feature type="coiled-coil region" evidence="1">
    <location>
        <begin position="125"/>
        <end position="159"/>
    </location>
</feature>
<reference evidence="4 5" key="2">
    <citation type="submission" date="2024-07" db="EMBL/GenBank/DDBJ databases">
        <authorList>
            <person name="Akdeniz Z."/>
        </authorList>
    </citation>
    <scope>NUCLEOTIDE SEQUENCE [LARGE SCALE GENOMIC DNA]</scope>
</reference>
<dbReference type="AlphaFoldDB" id="A0AA86V5U7"/>
<feature type="compositionally biased region" description="Polar residues" evidence="2">
    <location>
        <begin position="399"/>
        <end position="411"/>
    </location>
</feature>
<feature type="compositionally biased region" description="Low complexity" evidence="2">
    <location>
        <begin position="44"/>
        <end position="60"/>
    </location>
</feature>
<feature type="region of interest" description="Disordered" evidence="2">
    <location>
        <begin position="449"/>
        <end position="470"/>
    </location>
</feature>
<evidence type="ECO:0000256" key="2">
    <source>
        <dbReference type="SAM" id="MobiDB-lite"/>
    </source>
</evidence>
<sequence length="490" mass="56382">MDFIKSYSSILSKESSSDKNQQPLASKPPKDSQVKASTTTTKTQNIQQSQNAQSANLQSTNLQQSQALKASQLQQPDLNYQQFDSVKQSRASSFNQLVDDSIHAFRKSIAFAMEQGIQESLMLEKQTLVLQLKQFQERCAQLEAENQNIKLQNDKFQLELANSSIQKQKMCELISDLKTYRKDSLYGQRVLKAWSIVAKHGQKCVKYEAMLEDQRSYRQYKQIFNTWRITALQKQQAQLIENASGEIKKLHTEREEYFRVERNKYEKEINTLKNELGSFAVKERKMKDSMKQAFLKGINAISEEATCALDRAERIGMPVMLQRELEDQFVAKGGNVDNIRILSDEEDEFKDQPDGVDEFKGFTEQEQEQNVDVEAEKQFQTEQKRIIAGSPARKVGQHTIGSTNRGGSTRDNMNTIQSTMNQQMQNNIPRPEPKPQQRVMQITTKQVERQNEVNGNLASRLRNGTKVKQDPQSMIYKESLRAVHFKVEKE</sequence>
<evidence type="ECO:0000313" key="5">
    <source>
        <dbReference type="Proteomes" id="UP001642409"/>
    </source>
</evidence>
<comment type="caution">
    <text evidence="3">The sequence shown here is derived from an EMBL/GenBank/DDBJ whole genome shotgun (WGS) entry which is preliminary data.</text>
</comment>
<feature type="coiled-coil region" evidence="1">
    <location>
        <begin position="255"/>
        <end position="282"/>
    </location>
</feature>
<proteinExistence type="predicted"/>
<name>A0AA86V5U7_9EUKA</name>
<protein>
    <recommendedName>
        <fullName evidence="6">Protein of centriole 5</fullName>
    </recommendedName>
</protein>
<feature type="compositionally biased region" description="Polar residues" evidence="2">
    <location>
        <begin position="34"/>
        <end position="43"/>
    </location>
</feature>
<feature type="region of interest" description="Disordered" evidence="2">
    <location>
        <begin position="1"/>
        <end position="60"/>
    </location>
</feature>
<keyword evidence="1" id="KW-0175">Coiled coil</keyword>
<reference evidence="3" key="1">
    <citation type="submission" date="2023-06" db="EMBL/GenBank/DDBJ databases">
        <authorList>
            <person name="Kurt Z."/>
        </authorList>
    </citation>
    <scope>NUCLEOTIDE SEQUENCE</scope>
</reference>